<comment type="similarity">
    <text evidence="10">Belongs to the dus family.</text>
</comment>
<dbReference type="EMBL" id="RCDA01000001">
    <property type="protein sequence ID" value="RLK50509.1"/>
    <property type="molecule type" value="Genomic_DNA"/>
</dbReference>
<dbReference type="GO" id="GO:0102266">
    <property type="term" value="F:tRNA-dihydrouridine20a synthase activity"/>
    <property type="evidence" value="ECO:0007669"/>
    <property type="project" value="RHEA"/>
</dbReference>
<comment type="caution">
    <text evidence="14">The sequence shown here is derived from an EMBL/GenBank/DDBJ whole genome shotgun (WGS) entry which is preliminary data.</text>
</comment>
<dbReference type="AlphaFoldDB" id="A0A498C634"/>
<dbReference type="InterPro" id="IPR013785">
    <property type="entry name" value="Aldolase_TIM"/>
</dbReference>
<keyword evidence="7 9" id="KW-0694">RNA-binding</keyword>
<evidence type="ECO:0000256" key="4">
    <source>
        <dbReference type="ARBA" id="ARBA00022643"/>
    </source>
</evidence>
<dbReference type="InterPro" id="IPR018517">
    <property type="entry name" value="tRNA_hU_synthase_CS"/>
</dbReference>
<dbReference type="NCBIfam" id="TIGR00742">
    <property type="entry name" value="yjbN"/>
    <property type="match status" value="1"/>
</dbReference>
<feature type="binding site" evidence="9 12">
    <location>
        <begin position="254"/>
        <end position="255"/>
    </location>
    <ligand>
        <name>FMN</name>
        <dbReference type="ChEBI" id="CHEBI:58210"/>
    </ligand>
</feature>
<feature type="site" description="Interacts with tRNA; defines subfamily-specific binding signature" evidence="9">
    <location>
        <position position="203"/>
    </location>
</feature>
<keyword evidence="5 9" id="KW-0819">tRNA processing</keyword>
<keyword evidence="6 9" id="KW-0521">NADP</keyword>
<accession>A0A498C634</accession>
<evidence type="ECO:0000259" key="13">
    <source>
        <dbReference type="Pfam" id="PF01207"/>
    </source>
</evidence>
<feature type="site" description="Interacts with tRNA; defines subfamily-specific binding signature" evidence="9">
    <location>
        <position position="324"/>
    </location>
</feature>
<feature type="binding site" evidence="9 12">
    <location>
        <position position="90"/>
    </location>
    <ligand>
        <name>FMN</name>
        <dbReference type="ChEBI" id="CHEBI:58210"/>
    </ligand>
</feature>
<feature type="binding site" evidence="9 12">
    <location>
        <begin position="37"/>
        <end position="39"/>
    </location>
    <ligand>
        <name>FMN</name>
        <dbReference type="ChEBI" id="CHEBI:58210"/>
    </ligand>
</feature>
<feature type="site" description="Interacts with tRNA" evidence="9">
    <location>
        <position position="206"/>
    </location>
</feature>
<evidence type="ECO:0000256" key="5">
    <source>
        <dbReference type="ARBA" id="ARBA00022694"/>
    </source>
</evidence>
<dbReference type="InterPro" id="IPR004653">
    <property type="entry name" value="DusA"/>
</dbReference>
<dbReference type="RefSeq" id="WP_121440995.1">
    <property type="nucleotide sequence ID" value="NZ_RCDA01000001.1"/>
</dbReference>
<evidence type="ECO:0000256" key="8">
    <source>
        <dbReference type="ARBA" id="ARBA00023002"/>
    </source>
</evidence>
<proteinExistence type="inferred from homology"/>
<dbReference type="PANTHER" id="PTHR42907:SF1">
    <property type="entry name" value="FMN-LINKED OXIDOREDUCTASES SUPERFAMILY PROTEIN"/>
    <property type="match status" value="1"/>
</dbReference>
<feature type="site" description="Interacts with tRNA" evidence="9">
    <location>
        <position position="117"/>
    </location>
</feature>
<feature type="site" description="Interacts with tRNA; defines subfamily-specific binding signature" evidence="9">
    <location>
        <position position="321"/>
    </location>
</feature>
<evidence type="ECO:0000256" key="2">
    <source>
        <dbReference type="ARBA" id="ARBA00022555"/>
    </source>
</evidence>
<evidence type="ECO:0000256" key="11">
    <source>
        <dbReference type="PIRSR" id="PIRSR006621-1"/>
    </source>
</evidence>
<evidence type="ECO:0000256" key="9">
    <source>
        <dbReference type="HAMAP-Rule" id="MF_02041"/>
    </source>
</evidence>
<dbReference type="EC" id="1.3.1.91" evidence="9"/>
<comment type="function">
    <text evidence="9">Catalyzes the synthesis of 5,6-dihydrouridine (D), a modified base found in the D-loop of most tRNAs, via the reduction of the C5-C6 double bond in target uridines. Specifically modifies U20 and U20a in tRNAs.</text>
</comment>
<reference evidence="14 15" key="1">
    <citation type="submission" date="2018-10" db="EMBL/GenBank/DDBJ databases">
        <title>Genomic Encyclopedia of Type Strains, Phase IV (KMG-IV): sequencing the most valuable type-strain genomes for metagenomic binning, comparative biology and taxonomic classification.</title>
        <authorList>
            <person name="Goeker M."/>
        </authorList>
    </citation>
    <scope>NUCLEOTIDE SEQUENCE [LARGE SCALE GENOMIC DNA]</scope>
    <source>
        <strain evidence="14 15">DSM 12769</strain>
    </source>
</reference>
<sequence length="355" mass="39008">MSLERQIISPDNAVEGPALYNPEQATFVPDRTLSVAPMMEWTDCHARYFLRLLAPRTLLFTEMVPALAVWHNDPTRFLAYSPEEHPLAVQFGGADPEHLAHCARLAEAWGYDEVNLNVGCPSDRVQAGAFGACLMAEPDRVADCVAAMRESCRLPVTVKHRIGVDDLDNYDFLAGFVERVAAAGCQTFYVHARKAWLKGLSPKENREIPPLDYARVHRLKRDFPQLEVVLNGGITALEEIETALQEGLDGVMVGREAYGNPWALAGWDRALYGAAGAGVPDRHAAVRAFLPYVEAQLAAGARLQHLARHILGLFNGCPGGRRWRRHISEQAHKDGAGPEVIEQALALVPEGRAVA</sequence>
<feature type="binding site" evidence="9 12">
    <location>
        <position position="191"/>
    </location>
    <ligand>
        <name>FMN</name>
        <dbReference type="ChEBI" id="CHEBI:58210"/>
    </ligand>
</feature>
<keyword evidence="3 9" id="KW-0285">Flavoprotein</keyword>
<evidence type="ECO:0000256" key="7">
    <source>
        <dbReference type="ARBA" id="ARBA00022884"/>
    </source>
</evidence>
<comment type="catalytic activity">
    <reaction evidence="9">
        <text>5,6-dihydrouridine(20a) in tRNA + NADP(+) = uridine(20a) in tRNA + NADPH + H(+)</text>
        <dbReference type="Rhea" id="RHEA:53344"/>
        <dbReference type="Rhea" id="RHEA-COMP:13535"/>
        <dbReference type="Rhea" id="RHEA-COMP:13536"/>
        <dbReference type="ChEBI" id="CHEBI:15378"/>
        <dbReference type="ChEBI" id="CHEBI:57783"/>
        <dbReference type="ChEBI" id="CHEBI:58349"/>
        <dbReference type="ChEBI" id="CHEBI:65315"/>
        <dbReference type="ChEBI" id="CHEBI:74443"/>
    </reaction>
</comment>
<dbReference type="PIRSF" id="PIRSF006621">
    <property type="entry name" value="Dus"/>
    <property type="match status" value="1"/>
</dbReference>
<dbReference type="InterPro" id="IPR035587">
    <property type="entry name" value="DUS-like_FMN-bd"/>
</dbReference>
<protein>
    <recommendedName>
        <fullName evidence="9">tRNA-dihydrouridine(20/20a) synthase</fullName>
        <ecNumber evidence="9">1.3.1.91</ecNumber>
    </recommendedName>
    <alternativeName>
        <fullName evidence="9">U20-specific dihydrouridine synthase</fullName>
        <shortName evidence="9">U20-specific Dus</shortName>
    </alternativeName>
    <alternativeName>
        <fullName evidence="9">tRNA-dihydrouridine synthase A</fullName>
    </alternativeName>
</protein>
<comment type="catalytic activity">
    <reaction evidence="9">
        <text>5,6-dihydrouridine(20a) in tRNA + NAD(+) = uridine(20a) in tRNA + NADH + H(+)</text>
        <dbReference type="Rhea" id="RHEA:53348"/>
        <dbReference type="Rhea" id="RHEA-COMP:13535"/>
        <dbReference type="Rhea" id="RHEA-COMP:13536"/>
        <dbReference type="ChEBI" id="CHEBI:15378"/>
        <dbReference type="ChEBI" id="CHEBI:57540"/>
        <dbReference type="ChEBI" id="CHEBI:57945"/>
        <dbReference type="ChEBI" id="CHEBI:65315"/>
        <dbReference type="ChEBI" id="CHEBI:74443"/>
    </reaction>
</comment>
<dbReference type="GO" id="GO:0050660">
    <property type="term" value="F:flavin adenine dinucleotide binding"/>
    <property type="evidence" value="ECO:0007669"/>
    <property type="project" value="InterPro"/>
</dbReference>
<dbReference type="GO" id="GO:0010181">
    <property type="term" value="F:FMN binding"/>
    <property type="evidence" value="ECO:0007669"/>
    <property type="project" value="UniProtKB-UniRule"/>
</dbReference>
<dbReference type="CDD" id="cd02801">
    <property type="entry name" value="DUS_like_FMN"/>
    <property type="match status" value="1"/>
</dbReference>
<comment type="similarity">
    <text evidence="9">Belongs to the Dus family. DusA subfamily.</text>
</comment>
<dbReference type="Gene3D" id="1.20.120.1460">
    <property type="match status" value="1"/>
</dbReference>
<dbReference type="OrthoDB" id="9783413at2"/>
<comment type="cofactor">
    <cofactor evidence="1 9 10 12">
        <name>FMN</name>
        <dbReference type="ChEBI" id="CHEBI:58210"/>
    </cofactor>
</comment>
<dbReference type="Proteomes" id="UP000275461">
    <property type="component" value="Unassembled WGS sequence"/>
</dbReference>
<evidence type="ECO:0000256" key="1">
    <source>
        <dbReference type="ARBA" id="ARBA00001917"/>
    </source>
</evidence>
<dbReference type="PANTHER" id="PTHR42907">
    <property type="entry name" value="FMN-LINKED OXIDOREDUCTASES SUPERFAMILY PROTEIN"/>
    <property type="match status" value="1"/>
</dbReference>
<feature type="active site" description="Proton donor" evidence="9 11">
    <location>
        <position position="120"/>
    </location>
</feature>
<organism evidence="14 15">
    <name type="scientific">Alkalispirillum mobile</name>
    <dbReference type="NCBI Taxonomy" id="85925"/>
    <lineage>
        <taxon>Bacteria</taxon>
        <taxon>Pseudomonadati</taxon>
        <taxon>Pseudomonadota</taxon>
        <taxon>Gammaproteobacteria</taxon>
        <taxon>Chromatiales</taxon>
        <taxon>Ectothiorhodospiraceae</taxon>
        <taxon>Alkalispirillum</taxon>
    </lineage>
</organism>
<evidence type="ECO:0000256" key="3">
    <source>
        <dbReference type="ARBA" id="ARBA00022630"/>
    </source>
</evidence>
<dbReference type="Pfam" id="PF01207">
    <property type="entry name" value="Dus"/>
    <property type="match status" value="1"/>
</dbReference>
<keyword evidence="2 9" id="KW-0820">tRNA-binding</keyword>
<comment type="catalytic activity">
    <reaction evidence="9">
        <text>5,6-dihydrouridine(20) in tRNA + NADP(+) = uridine(20) in tRNA + NADPH + H(+)</text>
        <dbReference type="Rhea" id="RHEA:53336"/>
        <dbReference type="Rhea" id="RHEA-COMP:13533"/>
        <dbReference type="Rhea" id="RHEA-COMP:13534"/>
        <dbReference type="ChEBI" id="CHEBI:15378"/>
        <dbReference type="ChEBI" id="CHEBI:57783"/>
        <dbReference type="ChEBI" id="CHEBI:58349"/>
        <dbReference type="ChEBI" id="CHEBI:65315"/>
        <dbReference type="ChEBI" id="CHEBI:74443"/>
        <dbReference type="EC" id="1.3.1.91"/>
    </reaction>
</comment>
<name>A0A498C634_9GAMM</name>
<evidence type="ECO:0000313" key="14">
    <source>
        <dbReference type="EMBL" id="RLK50509.1"/>
    </source>
</evidence>
<dbReference type="GO" id="GO:0102264">
    <property type="term" value="F:tRNA-dihydrouridine20 synthase activity"/>
    <property type="evidence" value="ECO:0007669"/>
    <property type="project" value="UniProtKB-EC"/>
</dbReference>
<feature type="domain" description="DUS-like FMN-binding" evidence="13">
    <location>
        <begin position="35"/>
        <end position="341"/>
    </location>
</feature>
<evidence type="ECO:0000313" key="15">
    <source>
        <dbReference type="Proteomes" id="UP000275461"/>
    </source>
</evidence>
<keyword evidence="4 9" id="KW-0288">FMN</keyword>
<keyword evidence="12" id="KW-0547">Nucleotide-binding</keyword>
<dbReference type="InterPro" id="IPR001269">
    <property type="entry name" value="DUS_fam"/>
</dbReference>
<keyword evidence="15" id="KW-1185">Reference proteome</keyword>
<dbReference type="HAMAP" id="MF_02041">
    <property type="entry name" value="DusA_subfam"/>
    <property type="match status" value="1"/>
</dbReference>
<keyword evidence="8 9" id="KW-0560">Oxidoreductase</keyword>
<evidence type="ECO:0000256" key="10">
    <source>
        <dbReference type="PIRNR" id="PIRNR006621"/>
    </source>
</evidence>
<gene>
    <name evidence="9" type="primary">dusA</name>
    <name evidence="14" type="ORF">DFR31_0410</name>
</gene>
<dbReference type="Gene3D" id="3.20.20.70">
    <property type="entry name" value="Aldolase class I"/>
    <property type="match status" value="1"/>
</dbReference>
<feature type="binding site" evidence="9 12">
    <location>
        <begin position="231"/>
        <end position="233"/>
    </location>
    <ligand>
        <name>FMN</name>
        <dbReference type="ChEBI" id="CHEBI:58210"/>
    </ligand>
</feature>
<evidence type="ECO:0000256" key="12">
    <source>
        <dbReference type="PIRSR" id="PIRSR006621-2"/>
    </source>
</evidence>
<evidence type="ECO:0000256" key="6">
    <source>
        <dbReference type="ARBA" id="ARBA00022857"/>
    </source>
</evidence>
<dbReference type="SUPFAM" id="SSF51395">
    <property type="entry name" value="FMN-linked oxidoreductases"/>
    <property type="match status" value="1"/>
</dbReference>
<dbReference type="GO" id="GO:0000049">
    <property type="term" value="F:tRNA binding"/>
    <property type="evidence" value="ECO:0007669"/>
    <property type="project" value="UniProtKB-UniRule"/>
</dbReference>
<comment type="catalytic activity">
    <reaction evidence="9">
        <text>5,6-dihydrouridine(20) in tRNA + NAD(+) = uridine(20) in tRNA + NADH + H(+)</text>
        <dbReference type="Rhea" id="RHEA:53340"/>
        <dbReference type="Rhea" id="RHEA-COMP:13533"/>
        <dbReference type="Rhea" id="RHEA-COMP:13534"/>
        <dbReference type="ChEBI" id="CHEBI:15378"/>
        <dbReference type="ChEBI" id="CHEBI:57540"/>
        <dbReference type="ChEBI" id="CHEBI:57945"/>
        <dbReference type="ChEBI" id="CHEBI:65315"/>
        <dbReference type="ChEBI" id="CHEBI:74443"/>
        <dbReference type="EC" id="1.3.1.91"/>
    </reaction>
</comment>
<dbReference type="PROSITE" id="PS01136">
    <property type="entry name" value="UPF0034"/>
    <property type="match status" value="1"/>
</dbReference>
<dbReference type="NCBIfam" id="NF008774">
    <property type="entry name" value="PRK11815.1"/>
    <property type="match status" value="1"/>
</dbReference>
<feature type="binding site" evidence="9 12">
    <location>
        <position position="159"/>
    </location>
    <ligand>
        <name>FMN</name>
        <dbReference type="ChEBI" id="CHEBI:58210"/>
    </ligand>
</feature>